<dbReference type="Pfam" id="PF00297">
    <property type="entry name" value="Ribosomal_L3"/>
    <property type="match status" value="1"/>
</dbReference>
<dbReference type="AlphaFoldDB" id="X1F6T0"/>
<dbReference type="GO" id="GO:0003735">
    <property type="term" value="F:structural constituent of ribosome"/>
    <property type="evidence" value="ECO:0007669"/>
    <property type="project" value="InterPro"/>
</dbReference>
<evidence type="ECO:0000256" key="5">
    <source>
        <dbReference type="ARBA" id="ARBA00023274"/>
    </source>
</evidence>
<evidence type="ECO:0000256" key="1">
    <source>
        <dbReference type="ARBA" id="ARBA00006540"/>
    </source>
</evidence>
<keyword evidence="4" id="KW-0689">Ribosomal protein</keyword>
<dbReference type="InterPro" id="IPR009000">
    <property type="entry name" value="Transl_B-barrel_sf"/>
</dbReference>
<keyword evidence="2" id="KW-0699">rRNA-binding</keyword>
<keyword evidence="3" id="KW-0694">RNA-binding</keyword>
<evidence type="ECO:0008006" key="8">
    <source>
        <dbReference type="Google" id="ProtNLM"/>
    </source>
</evidence>
<evidence type="ECO:0000256" key="2">
    <source>
        <dbReference type="ARBA" id="ARBA00022730"/>
    </source>
</evidence>
<dbReference type="FunFam" id="2.40.30.10:FF:000004">
    <property type="entry name" value="50S ribosomal protein L3"/>
    <property type="match status" value="1"/>
</dbReference>
<dbReference type="PANTHER" id="PTHR11229:SF16">
    <property type="entry name" value="LARGE RIBOSOMAL SUBUNIT PROTEIN UL3C"/>
    <property type="match status" value="1"/>
</dbReference>
<reference evidence="7" key="1">
    <citation type="journal article" date="2014" name="Front. Microbiol.">
        <title>High frequency of phylogenetically diverse reductive dehalogenase-homologous genes in deep subseafloor sedimentary metagenomes.</title>
        <authorList>
            <person name="Kawai M."/>
            <person name="Futagami T."/>
            <person name="Toyoda A."/>
            <person name="Takaki Y."/>
            <person name="Nishi S."/>
            <person name="Hori S."/>
            <person name="Arai W."/>
            <person name="Tsubouchi T."/>
            <person name="Morono Y."/>
            <person name="Uchiyama I."/>
            <person name="Ito T."/>
            <person name="Fujiyama A."/>
            <person name="Inagaki F."/>
            <person name="Takami H."/>
        </authorList>
    </citation>
    <scope>NUCLEOTIDE SEQUENCE</scope>
    <source>
        <strain evidence="7">Expedition CK06-06</strain>
    </source>
</reference>
<dbReference type="InterPro" id="IPR000597">
    <property type="entry name" value="Ribosomal_uL3"/>
</dbReference>
<keyword evidence="5" id="KW-0687">Ribonucleoprotein</keyword>
<feature type="compositionally biased region" description="Basic residues" evidence="6">
    <location>
        <begin position="130"/>
        <end position="142"/>
    </location>
</feature>
<name>X1F6T0_9ZZZZ</name>
<protein>
    <recommendedName>
        <fullName evidence="8">50S ribosomal protein L3</fullName>
    </recommendedName>
</protein>
<dbReference type="GO" id="GO:0022625">
    <property type="term" value="C:cytosolic large ribosomal subunit"/>
    <property type="evidence" value="ECO:0007669"/>
    <property type="project" value="TreeGrafter"/>
</dbReference>
<evidence type="ECO:0000313" key="7">
    <source>
        <dbReference type="EMBL" id="GAH25084.1"/>
    </source>
</evidence>
<dbReference type="HAMAP" id="MF_01325_B">
    <property type="entry name" value="Ribosomal_uL3_B"/>
    <property type="match status" value="1"/>
</dbReference>
<evidence type="ECO:0000256" key="6">
    <source>
        <dbReference type="SAM" id="MobiDB-lite"/>
    </source>
</evidence>
<dbReference type="NCBIfam" id="TIGR03625">
    <property type="entry name" value="L3_bact"/>
    <property type="match status" value="1"/>
</dbReference>
<feature type="region of interest" description="Disordered" evidence="6">
    <location>
        <begin position="130"/>
        <end position="149"/>
    </location>
</feature>
<comment type="caution">
    <text evidence="7">The sequence shown here is derived from an EMBL/GenBank/DDBJ whole genome shotgun (WGS) entry which is preliminary data.</text>
</comment>
<organism evidence="7">
    <name type="scientific">marine sediment metagenome</name>
    <dbReference type="NCBI Taxonomy" id="412755"/>
    <lineage>
        <taxon>unclassified sequences</taxon>
        <taxon>metagenomes</taxon>
        <taxon>ecological metagenomes</taxon>
    </lineage>
</organism>
<evidence type="ECO:0000256" key="4">
    <source>
        <dbReference type="ARBA" id="ARBA00022980"/>
    </source>
</evidence>
<dbReference type="InterPro" id="IPR019927">
    <property type="entry name" value="Ribosomal_uL3_bac/org-type"/>
</dbReference>
<sequence length="207" mass="22666">MVNAIYGKKIGCTQVFNKNGNALYVTAIEAEPCIVIQVKDNEKDGYNALKVGFGKIKEKKATRPHEGEFVKNKVNLKKYLREIRVDKFDREYKPGDSMDLKIFKVGDKVKITGNSKGKGFAGVIKRHGFHRGKMSHGSHSHRIPGSVGMCATPSRIAKGKKMPGRMGGSKVTVPGSEIVDIIEDQNLILVKGSVPGAKGSLVFLRKV</sequence>
<dbReference type="GO" id="GO:0019843">
    <property type="term" value="F:rRNA binding"/>
    <property type="evidence" value="ECO:0007669"/>
    <property type="project" value="UniProtKB-KW"/>
</dbReference>
<dbReference type="FunFam" id="3.30.160.810:FF:000001">
    <property type="entry name" value="50S ribosomal protein L3"/>
    <property type="match status" value="1"/>
</dbReference>
<gene>
    <name evidence="7" type="ORF">S03H2_05285</name>
</gene>
<proteinExistence type="inferred from homology"/>
<dbReference type="GO" id="GO:0006412">
    <property type="term" value="P:translation"/>
    <property type="evidence" value="ECO:0007669"/>
    <property type="project" value="InterPro"/>
</dbReference>
<dbReference type="PANTHER" id="PTHR11229">
    <property type="entry name" value="50S RIBOSOMAL PROTEIN L3"/>
    <property type="match status" value="1"/>
</dbReference>
<dbReference type="SUPFAM" id="SSF50447">
    <property type="entry name" value="Translation proteins"/>
    <property type="match status" value="1"/>
</dbReference>
<evidence type="ECO:0000256" key="3">
    <source>
        <dbReference type="ARBA" id="ARBA00022884"/>
    </source>
</evidence>
<dbReference type="Gene3D" id="3.30.160.810">
    <property type="match status" value="1"/>
</dbReference>
<dbReference type="EMBL" id="BARU01002189">
    <property type="protein sequence ID" value="GAH25084.1"/>
    <property type="molecule type" value="Genomic_DNA"/>
</dbReference>
<comment type="similarity">
    <text evidence="1">Belongs to the universal ribosomal protein uL3 family.</text>
</comment>
<accession>X1F6T0</accession>
<dbReference type="Gene3D" id="2.40.30.10">
    <property type="entry name" value="Translation factors"/>
    <property type="match status" value="1"/>
</dbReference>